<reference evidence="2" key="1">
    <citation type="submission" date="2022-07" db="EMBL/GenBank/DDBJ databases">
        <title>Taxonomy of Novel Oxalotrophic and Methylotrophic Bacteria.</title>
        <authorList>
            <person name="Sahin N."/>
            <person name="Tani A."/>
        </authorList>
    </citation>
    <scope>NUCLEOTIDE SEQUENCE</scope>
    <source>
        <strain evidence="2">Y10</strain>
    </source>
</reference>
<dbReference type="Proteomes" id="UP001143543">
    <property type="component" value="Unassembled WGS sequence"/>
</dbReference>
<dbReference type="RefSeq" id="WP_281763394.1">
    <property type="nucleotide sequence ID" value="NZ_BRVO01000001.1"/>
</dbReference>
<dbReference type="EMBL" id="BRVO01000001">
    <property type="protein sequence ID" value="GLB47725.1"/>
    <property type="molecule type" value="Genomic_DNA"/>
</dbReference>
<dbReference type="InterPro" id="IPR009325">
    <property type="entry name" value="DUF983"/>
</dbReference>
<evidence type="ECO:0008006" key="4">
    <source>
        <dbReference type="Google" id="ProtNLM"/>
    </source>
</evidence>
<sequence length="132" mass="15207">MFSKGTKLNSIFKGTCPRCQEESMYITKNPYNLSKSLEMHEHCSHCGQKYKIEPSFFYGAMYVSYGLSIAFSVAAFIISFLFFGSTLLTAFIAIAATLVFFFPIILRLSRNIWINFFVKYDPEATQKHQLKH</sequence>
<accession>A0ABQ5MEC4</accession>
<keyword evidence="1" id="KW-0472">Membrane</keyword>
<protein>
    <recommendedName>
        <fullName evidence="4">DUF983 domain-containing protein</fullName>
    </recommendedName>
</protein>
<gene>
    <name evidence="2" type="ORF">Y10_00930</name>
</gene>
<keyword evidence="1" id="KW-0812">Transmembrane</keyword>
<keyword evidence="3" id="KW-1185">Reference proteome</keyword>
<feature type="transmembrane region" description="Helical" evidence="1">
    <location>
        <begin position="56"/>
        <end position="81"/>
    </location>
</feature>
<keyword evidence="1" id="KW-1133">Transmembrane helix</keyword>
<proteinExistence type="predicted"/>
<evidence type="ECO:0000256" key="1">
    <source>
        <dbReference type="SAM" id="Phobius"/>
    </source>
</evidence>
<feature type="transmembrane region" description="Helical" evidence="1">
    <location>
        <begin position="87"/>
        <end position="106"/>
    </location>
</feature>
<evidence type="ECO:0000313" key="3">
    <source>
        <dbReference type="Proteomes" id="UP001143543"/>
    </source>
</evidence>
<comment type="caution">
    <text evidence="2">The sequence shown here is derived from an EMBL/GenBank/DDBJ whole genome shotgun (WGS) entry which is preliminary data.</text>
</comment>
<dbReference type="Pfam" id="PF06170">
    <property type="entry name" value="DUF983"/>
    <property type="match status" value="1"/>
</dbReference>
<organism evidence="2 3">
    <name type="scientific">Neptunitalea lumnitzerae</name>
    <dbReference type="NCBI Taxonomy" id="2965509"/>
    <lineage>
        <taxon>Bacteria</taxon>
        <taxon>Pseudomonadati</taxon>
        <taxon>Bacteroidota</taxon>
        <taxon>Flavobacteriia</taxon>
        <taxon>Flavobacteriales</taxon>
        <taxon>Flavobacteriaceae</taxon>
        <taxon>Neptunitalea</taxon>
    </lineage>
</organism>
<name>A0ABQ5MEC4_9FLAO</name>
<evidence type="ECO:0000313" key="2">
    <source>
        <dbReference type="EMBL" id="GLB47725.1"/>
    </source>
</evidence>